<proteinExistence type="predicted"/>
<feature type="compositionally biased region" description="Polar residues" evidence="1">
    <location>
        <begin position="35"/>
        <end position="67"/>
    </location>
</feature>
<feature type="region of interest" description="Disordered" evidence="1">
    <location>
        <begin position="1"/>
        <end position="168"/>
    </location>
</feature>
<feature type="compositionally biased region" description="Polar residues" evidence="1">
    <location>
        <begin position="134"/>
        <end position="148"/>
    </location>
</feature>
<organism evidence="3 4">
    <name type="scientific">Candidatus Curtissbacteria bacterium RIFCSPLOWO2_01_FULL_37_9</name>
    <dbReference type="NCBI Taxonomy" id="1797724"/>
    <lineage>
        <taxon>Bacteria</taxon>
        <taxon>Candidatus Curtissiibacteriota</taxon>
    </lineage>
</organism>
<protein>
    <submittedName>
        <fullName evidence="3">Uncharacterized protein</fullName>
    </submittedName>
</protein>
<keyword evidence="2" id="KW-0812">Transmembrane</keyword>
<gene>
    <name evidence="3" type="ORF">A3A48_02945</name>
</gene>
<feature type="compositionally biased region" description="Polar residues" evidence="1">
    <location>
        <begin position="74"/>
        <end position="83"/>
    </location>
</feature>
<accession>A0A1F5GS49</accession>
<keyword evidence="2" id="KW-0472">Membrane</keyword>
<evidence type="ECO:0000256" key="2">
    <source>
        <dbReference type="SAM" id="Phobius"/>
    </source>
</evidence>
<evidence type="ECO:0000313" key="3">
    <source>
        <dbReference type="EMBL" id="OGD94607.1"/>
    </source>
</evidence>
<keyword evidence="2" id="KW-1133">Transmembrane helix</keyword>
<evidence type="ECO:0000256" key="1">
    <source>
        <dbReference type="SAM" id="MobiDB-lite"/>
    </source>
</evidence>
<dbReference type="EMBL" id="MFBN01000044">
    <property type="protein sequence ID" value="OGD94607.1"/>
    <property type="molecule type" value="Genomic_DNA"/>
</dbReference>
<evidence type="ECO:0000313" key="4">
    <source>
        <dbReference type="Proteomes" id="UP000178336"/>
    </source>
</evidence>
<dbReference type="AlphaFoldDB" id="A0A1F5GS49"/>
<comment type="caution">
    <text evidence="3">The sequence shown here is derived from an EMBL/GenBank/DDBJ whole genome shotgun (WGS) entry which is preliminary data.</text>
</comment>
<dbReference type="STRING" id="1797724.A3A48_02945"/>
<sequence>MDPTAPEDNTLPQGSSEPQNPIQPGQFVVAEQKTTDQSSAVPNAPSQPQTQSASPFQTPDQLLSKITQEAGGLTAQQKTTNPLVNIPPLEQSIKPSPLPEQSTLSPLESNAQLPQQPELNQSSVPDPKIPEPVNAQSNITPTLENNQPDPAPYTPPQANNVENIPEEGGSSKLDKMRLIAIVTAAVLLLAIIAAIVWFFVLGKKGEPVKTEVDINQQVEEPPLIPKRINDGFGDLPEATSEATTPAELSPEDLLLLE</sequence>
<feature type="region of interest" description="Disordered" evidence="1">
    <location>
        <begin position="225"/>
        <end position="257"/>
    </location>
</feature>
<name>A0A1F5GS49_9BACT</name>
<dbReference type="Proteomes" id="UP000178336">
    <property type="component" value="Unassembled WGS sequence"/>
</dbReference>
<feature type="transmembrane region" description="Helical" evidence="2">
    <location>
        <begin position="178"/>
        <end position="200"/>
    </location>
</feature>
<feature type="compositionally biased region" description="Polar residues" evidence="1">
    <location>
        <begin position="99"/>
        <end position="124"/>
    </location>
</feature>
<reference evidence="3 4" key="1">
    <citation type="journal article" date="2016" name="Nat. Commun.">
        <title>Thousands of microbial genomes shed light on interconnected biogeochemical processes in an aquifer system.</title>
        <authorList>
            <person name="Anantharaman K."/>
            <person name="Brown C.T."/>
            <person name="Hug L.A."/>
            <person name="Sharon I."/>
            <person name="Castelle C.J."/>
            <person name="Probst A.J."/>
            <person name="Thomas B.C."/>
            <person name="Singh A."/>
            <person name="Wilkins M.J."/>
            <person name="Karaoz U."/>
            <person name="Brodie E.L."/>
            <person name="Williams K.H."/>
            <person name="Hubbard S.S."/>
            <person name="Banfield J.F."/>
        </authorList>
    </citation>
    <scope>NUCLEOTIDE SEQUENCE [LARGE SCALE GENOMIC DNA]</scope>
</reference>
<feature type="compositionally biased region" description="Polar residues" evidence="1">
    <location>
        <begin position="10"/>
        <end position="23"/>
    </location>
</feature>